<keyword evidence="2" id="KW-0813">Transport</keyword>
<feature type="transmembrane region" description="Helical" evidence="6">
    <location>
        <begin position="107"/>
        <end position="127"/>
    </location>
</feature>
<dbReference type="PROSITE" id="PS50850">
    <property type="entry name" value="MFS"/>
    <property type="match status" value="1"/>
</dbReference>
<evidence type="ECO:0000313" key="9">
    <source>
        <dbReference type="Proteomes" id="UP000219338"/>
    </source>
</evidence>
<proteinExistence type="predicted"/>
<feature type="domain" description="Major facilitator superfamily (MFS) profile" evidence="7">
    <location>
        <begin position="41"/>
        <end position="459"/>
    </location>
</feature>
<protein>
    <recommendedName>
        <fullName evidence="7">Major facilitator superfamily (MFS) profile domain-containing protein</fullName>
    </recommendedName>
</protein>
<dbReference type="GO" id="GO:0022857">
    <property type="term" value="F:transmembrane transporter activity"/>
    <property type="evidence" value="ECO:0007669"/>
    <property type="project" value="InterPro"/>
</dbReference>
<dbReference type="OrthoDB" id="3639251at2759"/>
<evidence type="ECO:0000256" key="6">
    <source>
        <dbReference type="SAM" id="Phobius"/>
    </source>
</evidence>
<dbReference type="FunFam" id="1.20.1250.20:FF:000394">
    <property type="entry name" value="MFS general substrate transporter"/>
    <property type="match status" value="1"/>
</dbReference>
<comment type="subcellular location">
    <subcellularLocation>
        <location evidence="1">Membrane</location>
        <topology evidence="1">Multi-pass membrane protein</topology>
    </subcellularLocation>
</comment>
<dbReference type="AlphaFoldDB" id="A0A284RCY9"/>
<dbReference type="Proteomes" id="UP000219338">
    <property type="component" value="Unassembled WGS sequence"/>
</dbReference>
<feature type="transmembrane region" description="Helical" evidence="6">
    <location>
        <begin position="77"/>
        <end position="95"/>
    </location>
</feature>
<feature type="transmembrane region" description="Helical" evidence="6">
    <location>
        <begin position="167"/>
        <end position="188"/>
    </location>
</feature>
<evidence type="ECO:0000256" key="2">
    <source>
        <dbReference type="ARBA" id="ARBA00022448"/>
    </source>
</evidence>
<dbReference type="EMBL" id="FUEG01000007">
    <property type="protein sequence ID" value="SJL06627.1"/>
    <property type="molecule type" value="Genomic_DNA"/>
</dbReference>
<dbReference type="PANTHER" id="PTHR43791">
    <property type="entry name" value="PERMEASE-RELATED"/>
    <property type="match status" value="1"/>
</dbReference>
<dbReference type="GO" id="GO:0016020">
    <property type="term" value="C:membrane"/>
    <property type="evidence" value="ECO:0007669"/>
    <property type="project" value="UniProtKB-SubCell"/>
</dbReference>
<keyword evidence="3 6" id="KW-0812">Transmembrane</keyword>
<dbReference type="SUPFAM" id="SSF103473">
    <property type="entry name" value="MFS general substrate transporter"/>
    <property type="match status" value="1"/>
</dbReference>
<dbReference type="InterPro" id="IPR011701">
    <property type="entry name" value="MFS"/>
</dbReference>
<feature type="transmembrane region" description="Helical" evidence="6">
    <location>
        <begin position="399"/>
        <end position="420"/>
    </location>
</feature>
<dbReference type="Pfam" id="PF07690">
    <property type="entry name" value="MFS_1"/>
    <property type="match status" value="1"/>
</dbReference>
<keyword evidence="4 6" id="KW-1133">Transmembrane helix</keyword>
<evidence type="ECO:0000259" key="7">
    <source>
        <dbReference type="PROSITE" id="PS50850"/>
    </source>
</evidence>
<evidence type="ECO:0000256" key="1">
    <source>
        <dbReference type="ARBA" id="ARBA00004141"/>
    </source>
</evidence>
<evidence type="ECO:0000256" key="5">
    <source>
        <dbReference type="ARBA" id="ARBA00023136"/>
    </source>
</evidence>
<evidence type="ECO:0000256" key="4">
    <source>
        <dbReference type="ARBA" id="ARBA00022989"/>
    </source>
</evidence>
<reference evidence="9" key="1">
    <citation type="journal article" date="2017" name="Nat. Ecol. Evol.">
        <title>Genome expansion and lineage-specific genetic innovations in the forest pathogenic fungi Armillaria.</title>
        <authorList>
            <person name="Sipos G."/>
            <person name="Prasanna A.N."/>
            <person name="Walter M.C."/>
            <person name="O'Connor E."/>
            <person name="Balint B."/>
            <person name="Krizsan K."/>
            <person name="Kiss B."/>
            <person name="Hess J."/>
            <person name="Varga T."/>
            <person name="Slot J."/>
            <person name="Riley R."/>
            <person name="Boka B."/>
            <person name="Rigling D."/>
            <person name="Barry K."/>
            <person name="Lee J."/>
            <person name="Mihaltcheva S."/>
            <person name="LaButti K."/>
            <person name="Lipzen A."/>
            <person name="Waldron R."/>
            <person name="Moloney N.M."/>
            <person name="Sperisen C."/>
            <person name="Kredics L."/>
            <person name="Vagvoelgyi C."/>
            <person name="Patrignani A."/>
            <person name="Fitzpatrick D."/>
            <person name="Nagy I."/>
            <person name="Doyle S."/>
            <person name="Anderson J.B."/>
            <person name="Grigoriev I.V."/>
            <person name="Gueldener U."/>
            <person name="Muensterkoetter M."/>
            <person name="Nagy L.G."/>
        </authorList>
    </citation>
    <scope>NUCLEOTIDE SEQUENCE [LARGE SCALE GENOMIC DNA]</scope>
    <source>
        <strain evidence="9">C18/9</strain>
    </source>
</reference>
<keyword evidence="9" id="KW-1185">Reference proteome</keyword>
<feature type="transmembrane region" description="Helical" evidence="6">
    <location>
        <begin position="341"/>
        <end position="359"/>
    </location>
</feature>
<accession>A0A284RCY9</accession>
<feature type="transmembrane region" description="Helical" evidence="6">
    <location>
        <begin position="365"/>
        <end position="387"/>
    </location>
</feature>
<feature type="transmembrane region" description="Helical" evidence="6">
    <location>
        <begin position="316"/>
        <end position="334"/>
    </location>
</feature>
<dbReference type="InterPro" id="IPR020846">
    <property type="entry name" value="MFS_dom"/>
</dbReference>
<evidence type="ECO:0000313" key="8">
    <source>
        <dbReference type="EMBL" id="SJL06627.1"/>
    </source>
</evidence>
<keyword evidence="5 6" id="KW-0472">Membrane</keyword>
<evidence type="ECO:0000256" key="3">
    <source>
        <dbReference type="ARBA" id="ARBA00022692"/>
    </source>
</evidence>
<organism evidence="8 9">
    <name type="scientific">Armillaria ostoyae</name>
    <name type="common">Armillaria root rot fungus</name>
    <dbReference type="NCBI Taxonomy" id="47428"/>
    <lineage>
        <taxon>Eukaryota</taxon>
        <taxon>Fungi</taxon>
        <taxon>Dikarya</taxon>
        <taxon>Basidiomycota</taxon>
        <taxon>Agaricomycotina</taxon>
        <taxon>Agaricomycetes</taxon>
        <taxon>Agaricomycetidae</taxon>
        <taxon>Agaricales</taxon>
        <taxon>Marasmiineae</taxon>
        <taxon>Physalacriaceae</taxon>
        <taxon>Armillaria</taxon>
    </lineage>
</organism>
<name>A0A284RCY9_ARMOS</name>
<feature type="transmembrane region" description="Helical" evidence="6">
    <location>
        <begin position="200"/>
        <end position="223"/>
    </location>
</feature>
<feature type="transmembrane region" description="Helical" evidence="6">
    <location>
        <begin position="133"/>
        <end position="155"/>
    </location>
</feature>
<dbReference type="Gene3D" id="1.20.1250.20">
    <property type="entry name" value="MFS general substrate transporter like domains"/>
    <property type="match status" value="2"/>
</dbReference>
<feature type="transmembrane region" description="Helical" evidence="6">
    <location>
        <begin position="277"/>
        <end position="296"/>
    </location>
</feature>
<dbReference type="STRING" id="47428.A0A284RCY9"/>
<gene>
    <name evidence="8" type="ORF">ARMOST_09969</name>
</gene>
<dbReference type="FunFam" id="1.20.1250.20:FF:000057">
    <property type="entry name" value="MFS general substrate transporter"/>
    <property type="match status" value="1"/>
</dbReference>
<sequence>MISDSGKPEQEWQEEFANAVYEPGSEVEKRLVRKIDRHIDKVPTVWVLYTLSYLDRADIGNAKSGGMEEALSLTSNQYSIILLVFFISYVIFEVPTNMFLTRVRPSYYLSGLCFIWGAVAASMAAASSYRQLAGVRFCLGVVEAGFAPGIAFYLSSWYKRHELAKRFAIYYTATAVSGAFSGLLAGVITDNLDGARGIDGWKWLLLIEGVASSFGACFTWMILPDWPSTTKWLTPEERFIAIQRLAYEGIGNTATGKSDAPSHKEAFYLAINDWRTWALSFMYMLATGAQMIQYFIPSLVGQLGYIGYTKQYMTIPIYMVALVGIVLFSFLSDIRKERGNYVTITSLIAGVSFIITVAVDNQKVKYAFLCFAVAGIYAACPLTLLWVSSVIDHPAEKRAVAIAIVNGLGNSASIYGSFLWPSNTGPRYVQGFATTTAFVLALAVSAQILKVLLKRYPSKGLNDDLALAKDVKDVDAGGSSGWTLYWKRDLRYRRIILALRYLLRLLSERQTTTRLAPWGIDACREIWTAGRNCWLKDIANALLRLYHPIHASLEDLCDPEQVASLMSDVEVMWKMEVVDEITGSPTTTLLAVRYWECNGSAAAFRPYLDIRIPAHRIALTRALTATHQLAVERGKWHGVSREWRLCRMCSNDIEDVPHVLFVCPFPPADLIRESFLSSVWDRYPGWKTRVRSPTHLLLLLAGTDDLVASAGRFVHEMFTLWDSVPLLFIHQPTAEAVREYS</sequence>
<feature type="transmembrane region" description="Helical" evidence="6">
    <location>
        <begin position="432"/>
        <end position="453"/>
    </location>
</feature>
<dbReference type="InterPro" id="IPR036259">
    <property type="entry name" value="MFS_trans_sf"/>
</dbReference>
<dbReference type="PANTHER" id="PTHR43791:SF38">
    <property type="entry name" value="MAJOR FACILITATOR SUPERFAMILY (MFS) PROFILE DOMAIN-CONTAINING PROTEIN"/>
    <property type="match status" value="1"/>
</dbReference>